<dbReference type="PANTHER" id="PTHR48024:SF56">
    <property type="entry name" value="HETEROGENEOUS NUCLEAR RIBONUCLEOPROTEIN A0"/>
    <property type="match status" value="1"/>
</dbReference>
<reference evidence="5" key="2">
    <citation type="submission" date="2022-01" db="EMBL/GenBank/DDBJ databases">
        <authorList>
            <person name="Hirooka S."/>
            <person name="Miyagishima S.Y."/>
        </authorList>
    </citation>
    <scope>NUCLEOTIDE SEQUENCE</scope>
    <source>
        <strain evidence="5">NBRC 102759</strain>
    </source>
</reference>
<dbReference type="EMBL" id="BQMJ01000006">
    <property type="protein sequence ID" value="GJQ09145.1"/>
    <property type="molecule type" value="Genomic_DNA"/>
</dbReference>
<keyword evidence="6" id="KW-1185">Reference proteome</keyword>
<reference evidence="5" key="1">
    <citation type="journal article" date="2022" name="Proc. Natl. Acad. Sci. U.S.A.">
        <title>Life cycle and functional genomics of the unicellular red alga Galdieria for elucidating algal and plant evolution and industrial use.</title>
        <authorList>
            <person name="Hirooka S."/>
            <person name="Itabashi T."/>
            <person name="Ichinose T.M."/>
            <person name="Onuma R."/>
            <person name="Fujiwara T."/>
            <person name="Yamashita S."/>
            <person name="Jong L.W."/>
            <person name="Tomita R."/>
            <person name="Iwane A.H."/>
            <person name="Miyagishima S.Y."/>
        </authorList>
    </citation>
    <scope>NUCLEOTIDE SEQUENCE</scope>
    <source>
        <strain evidence="5">NBRC 102759</strain>
    </source>
</reference>
<dbReference type="PANTHER" id="PTHR48024">
    <property type="entry name" value="GEO13361P1-RELATED"/>
    <property type="match status" value="1"/>
</dbReference>
<dbReference type="AlphaFoldDB" id="A0A9C7Q451"/>
<evidence type="ECO:0000313" key="5">
    <source>
        <dbReference type="EMBL" id="GJQ14862.1"/>
    </source>
</evidence>
<comment type="caution">
    <text evidence="5">The sequence shown here is derived from an EMBL/GenBank/DDBJ whole genome shotgun (WGS) entry which is preliminary data.</text>
</comment>
<protein>
    <recommendedName>
        <fullName evidence="3">RRM domain-containing protein</fullName>
    </recommendedName>
</protein>
<evidence type="ECO:0000313" key="6">
    <source>
        <dbReference type="Proteomes" id="UP001061958"/>
    </source>
</evidence>
<feature type="domain" description="RRM" evidence="3">
    <location>
        <begin position="109"/>
        <end position="187"/>
    </location>
</feature>
<dbReference type="SMART" id="SM00360">
    <property type="entry name" value="RRM"/>
    <property type="match status" value="3"/>
</dbReference>
<dbReference type="EMBL" id="BQMJ01000060">
    <property type="protein sequence ID" value="GJQ14862.1"/>
    <property type="molecule type" value="Genomic_DNA"/>
</dbReference>
<dbReference type="OrthoDB" id="324at2759"/>
<feature type="domain" description="RRM" evidence="3">
    <location>
        <begin position="13"/>
        <end position="91"/>
    </location>
</feature>
<organism evidence="5 6">
    <name type="scientific">Galdieria partita</name>
    <dbReference type="NCBI Taxonomy" id="83374"/>
    <lineage>
        <taxon>Eukaryota</taxon>
        <taxon>Rhodophyta</taxon>
        <taxon>Bangiophyceae</taxon>
        <taxon>Galdieriales</taxon>
        <taxon>Galdieriaceae</taxon>
        <taxon>Galdieria</taxon>
    </lineage>
</organism>
<proteinExistence type="predicted"/>
<name>A0A9C7Q451_9RHOD</name>
<sequence>MSGGSGIYQPSGMSLYVGNLDPRVCTELLQEVFELIGPVKLAKVVGDRNTGRSLGFGFVDFYDRPTAIRAMELMHGRRVYGQEIRIDWAHAGAGAAGRMLQDEDLANMHTIFVGNLGPDVDEEKLMKAFSSFSSVAGAKISKDVETGLPAGYGFVSFREKKDADLAMQTMTGYVLSGRALRIDWARGKNAARGVSTIGSFSSTTVTPKPDIQTIMKQTDPLNVSVYVRGLPSDIDVAAIREAFRGFGEIDDVKIPDAARMTAQDRIYAFVKFKSHEVAARAIHDMHGREIAGCVVQCEWGREGLKSRYF</sequence>
<dbReference type="GO" id="GO:0005634">
    <property type="term" value="C:nucleus"/>
    <property type="evidence" value="ECO:0007669"/>
    <property type="project" value="TreeGrafter"/>
</dbReference>
<evidence type="ECO:0000259" key="3">
    <source>
        <dbReference type="PROSITE" id="PS50102"/>
    </source>
</evidence>
<dbReference type="Proteomes" id="UP001061958">
    <property type="component" value="Unassembled WGS sequence"/>
</dbReference>
<dbReference type="InterPro" id="IPR035979">
    <property type="entry name" value="RBD_domain_sf"/>
</dbReference>
<evidence type="ECO:0000313" key="4">
    <source>
        <dbReference type="EMBL" id="GJQ09145.1"/>
    </source>
</evidence>
<keyword evidence="1 2" id="KW-0694">RNA-binding</keyword>
<dbReference type="Gene3D" id="3.30.70.330">
    <property type="match status" value="3"/>
</dbReference>
<evidence type="ECO:0000256" key="1">
    <source>
        <dbReference type="ARBA" id="ARBA00022884"/>
    </source>
</evidence>
<dbReference type="InterPro" id="IPR012677">
    <property type="entry name" value="Nucleotide-bd_a/b_plait_sf"/>
</dbReference>
<dbReference type="InterPro" id="IPR050886">
    <property type="entry name" value="RNA-binding_reg"/>
</dbReference>
<feature type="domain" description="RRM" evidence="3">
    <location>
        <begin position="223"/>
        <end position="302"/>
    </location>
</feature>
<dbReference type="InterPro" id="IPR000504">
    <property type="entry name" value="RRM_dom"/>
</dbReference>
<dbReference type="Pfam" id="PF00076">
    <property type="entry name" value="RRM_1"/>
    <property type="match status" value="3"/>
</dbReference>
<dbReference type="PROSITE" id="PS50102">
    <property type="entry name" value="RRM"/>
    <property type="match status" value="3"/>
</dbReference>
<gene>
    <name evidence="5" type="ORF">GpartN1_g6653.t1</name>
    <name evidence="4" type="ORF">GpartN1_g936.t1</name>
</gene>
<evidence type="ECO:0000256" key="2">
    <source>
        <dbReference type="PROSITE-ProRule" id="PRU00176"/>
    </source>
</evidence>
<dbReference type="SUPFAM" id="SSF54928">
    <property type="entry name" value="RNA-binding domain, RBD"/>
    <property type="match status" value="2"/>
</dbReference>
<accession>A0A9C7Q451</accession>
<dbReference type="GO" id="GO:0003723">
    <property type="term" value="F:RNA binding"/>
    <property type="evidence" value="ECO:0007669"/>
    <property type="project" value="UniProtKB-UniRule"/>
</dbReference>